<dbReference type="HOGENOM" id="CLU_132888_2_1_4"/>
<dbReference type="EMBL" id="CP001013">
    <property type="protein sequence ID" value="ACB35211.1"/>
    <property type="molecule type" value="Genomic_DNA"/>
</dbReference>
<keyword evidence="3" id="KW-1185">Reference proteome</keyword>
<organism evidence="2 3">
    <name type="scientific">Leptothrix cholodnii (strain ATCC 51168 / LMG 8142 / SP-6)</name>
    <name type="common">Leptothrix discophora (strain SP-6)</name>
    <dbReference type="NCBI Taxonomy" id="395495"/>
    <lineage>
        <taxon>Bacteria</taxon>
        <taxon>Pseudomonadati</taxon>
        <taxon>Pseudomonadota</taxon>
        <taxon>Betaproteobacteria</taxon>
        <taxon>Burkholderiales</taxon>
        <taxon>Sphaerotilaceae</taxon>
        <taxon>Leptothrix</taxon>
    </lineage>
</organism>
<evidence type="ECO:0000259" key="1">
    <source>
        <dbReference type="PROSITE" id="PS51729"/>
    </source>
</evidence>
<dbReference type="OrthoDB" id="9813275at2"/>
<dbReference type="KEGG" id="lch:Lcho_2946"/>
<dbReference type="PROSITE" id="PS51729">
    <property type="entry name" value="GNAT_YJDJ"/>
    <property type="match status" value="1"/>
</dbReference>
<dbReference type="AlphaFoldDB" id="B1XYG6"/>
<dbReference type="STRING" id="395495.Lcho_2946"/>
<feature type="domain" description="N-acetyltransferase" evidence="1">
    <location>
        <begin position="10"/>
        <end position="95"/>
    </location>
</feature>
<dbReference type="eggNOG" id="COG2388">
    <property type="taxonomic scope" value="Bacteria"/>
</dbReference>
<dbReference type="RefSeq" id="WP_012347965.1">
    <property type="nucleotide sequence ID" value="NC_010524.1"/>
</dbReference>
<sequence length="100" mass="11242">MPDFTPFTATHDREHQRFEVVIDGHACVADYRRKDGVVTFTHTGVPRELQGRGIAAELVRQVLAWAEAEGLRVIPACSYVQVYMRRHPQTLGLLAQRGAV</sequence>
<dbReference type="CDD" id="cd04301">
    <property type="entry name" value="NAT_SF"/>
    <property type="match status" value="1"/>
</dbReference>
<dbReference type="Gene3D" id="3.40.630.30">
    <property type="match status" value="1"/>
</dbReference>
<proteinExistence type="predicted"/>
<gene>
    <name evidence="2" type="ordered locus">Lcho_2946</name>
</gene>
<dbReference type="InterPro" id="IPR031165">
    <property type="entry name" value="GNAT_YJDJ"/>
</dbReference>
<protein>
    <recommendedName>
        <fullName evidence="1">N-acetyltransferase domain-containing protein</fullName>
    </recommendedName>
</protein>
<evidence type="ECO:0000313" key="3">
    <source>
        <dbReference type="Proteomes" id="UP000001693"/>
    </source>
</evidence>
<dbReference type="InterPro" id="IPR045057">
    <property type="entry name" value="Gcn5-rel_NAT"/>
</dbReference>
<name>B1XYG6_LEPCP</name>
<dbReference type="SUPFAM" id="SSF55729">
    <property type="entry name" value="Acyl-CoA N-acyltransferases (Nat)"/>
    <property type="match status" value="1"/>
</dbReference>
<dbReference type="PANTHER" id="PTHR31435">
    <property type="entry name" value="PROTEIN NATD1"/>
    <property type="match status" value="1"/>
</dbReference>
<dbReference type="Pfam" id="PF14542">
    <property type="entry name" value="Acetyltransf_CG"/>
    <property type="match status" value="1"/>
</dbReference>
<dbReference type="Proteomes" id="UP000001693">
    <property type="component" value="Chromosome"/>
</dbReference>
<reference evidence="2 3" key="1">
    <citation type="submission" date="2008-03" db="EMBL/GenBank/DDBJ databases">
        <title>Complete sequence of Leptothrix cholodnii SP-6.</title>
        <authorList>
            <consortium name="US DOE Joint Genome Institute"/>
            <person name="Copeland A."/>
            <person name="Lucas S."/>
            <person name="Lapidus A."/>
            <person name="Glavina del Rio T."/>
            <person name="Dalin E."/>
            <person name="Tice H."/>
            <person name="Bruce D."/>
            <person name="Goodwin L."/>
            <person name="Pitluck S."/>
            <person name="Chertkov O."/>
            <person name="Brettin T."/>
            <person name="Detter J.C."/>
            <person name="Han C."/>
            <person name="Kuske C.R."/>
            <person name="Schmutz J."/>
            <person name="Larimer F."/>
            <person name="Land M."/>
            <person name="Hauser L."/>
            <person name="Kyrpides N."/>
            <person name="Lykidis A."/>
            <person name="Emerson D."/>
            <person name="Richardson P."/>
        </authorList>
    </citation>
    <scope>NUCLEOTIDE SEQUENCE [LARGE SCALE GENOMIC DNA]</scope>
    <source>
        <strain evidence="3">ATCC 51168 / LMG 8142 / SP-6</strain>
    </source>
</reference>
<dbReference type="InterPro" id="IPR016181">
    <property type="entry name" value="Acyl_CoA_acyltransferase"/>
</dbReference>
<accession>B1XYG6</accession>
<dbReference type="PANTHER" id="PTHR31435:SF9">
    <property type="entry name" value="PROTEIN NATD1"/>
    <property type="match status" value="1"/>
</dbReference>
<evidence type="ECO:0000313" key="2">
    <source>
        <dbReference type="EMBL" id="ACB35211.1"/>
    </source>
</evidence>